<evidence type="ECO:0000313" key="2">
    <source>
        <dbReference type="Proteomes" id="UP001308005"/>
    </source>
</evidence>
<sequence length="118" mass="13318">MAIVLKGSQPEIKIKLTATMPDCSDSFTAVYKRGTKDDLKIEFEKANAGKLKDEEFLKKWLIRVEDLIDAETGEYGKYDADEILPVMIPHVPYMKALVKGAWTAIGNYAEHENQRLGN</sequence>
<proteinExistence type="predicted"/>
<reference evidence="2" key="1">
    <citation type="submission" date="2023-07" db="EMBL/GenBank/DDBJ databases">
        <title>The carbon used by Thiothrix.</title>
        <authorList>
            <person name="Chen L."/>
        </authorList>
    </citation>
    <scope>NUCLEOTIDE SEQUENCE [LARGE SCALE GENOMIC DNA]</scope>
</reference>
<dbReference type="Proteomes" id="UP001308005">
    <property type="component" value="Unassembled WGS sequence"/>
</dbReference>
<organism evidence="1 2">
    <name type="scientific">Candidatus Thiothrix phosphatis</name>
    <dbReference type="NCBI Taxonomy" id="3112415"/>
    <lineage>
        <taxon>Bacteria</taxon>
        <taxon>Pseudomonadati</taxon>
        <taxon>Pseudomonadota</taxon>
        <taxon>Gammaproteobacteria</taxon>
        <taxon>Thiotrichales</taxon>
        <taxon>Thiotrichaceae</taxon>
        <taxon>Thiothrix</taxon>
    </lineage>
</organism>
<reference evidence="1 2" key="2">
    <citation type="submission" date="2024-01" db="EMBL/GenBank/DDBJ databases">
        <authorList>
            <person name="Xie X."/>
        </authorList>
    </citation>
    <scope>NUCLEOTIDE SEQUENCE [LARGE SCALE GENOMIC DNA]</scope>
    <source>
        <strain evidence="1">SCUT-1</strain>
    </source>
</reference>
<dbReference type="RefSeq" id="WP_324693257.1">
    <property type="nucleotide sequence ID" value="NZ_JAYMYJ010000029.1"/>
</dbReference>
<accession>A0ABU6CU39</accession>
<gene>
    <name evidence="1" type="ORF">VSS37_03455</name>
</gene>
<evidence type="ECO:0008006" key="3">
    <source>
        <dbReference type="Google" id="ProtNLM"/>
    </source>
</evidence>
<evidence type="ECO:0000313" key="1">
    <source>
        <dbReference type="EMBL" id="MEB4590027.1"/>
    </source>
</evidence>
<keyword evidence="2" id="KW-1185">Reference proteome</keyword>
<protein>
    <recommendedName>
        <fullName evidence="3">Tail assembly chaperone</fullName>
    </recommendedName>
</protein>
<name>A0ABU6CU39_9GAMM</name>
<dbReference type="EMBL" id="JAYMYJ010000029">
    <property type="protein sequence ID" value="MEB4590027.1"/>
    <property type="molecule type" value="Genomic_DNA"/>
</dbReference>
<comment type="caution">
    <text evidence="1">The sequence shown here is derived from an EMBL/GenBank/DDBJ whole genome shotgun (WGS) entry which is preliminary data.</text>
</comment>